<evidence type="ECO:0000313" key="2">
    <source>
        <dbReference type="Proteomes" id="UP001369958"/>
    </source>
</evidence>
<organism evidence="1 2">
    <name type="scientific">Pelagibacterium nitratireducens</name>
    <dbReference type="NCBI Taxonomy" id="1046114"/>
    <lineage>
        <taxon>Bacteria</taxon>
        <taxon>Pseudomonadati</taxon>
        <taxon>Pseudomonadota</taxon>
        <taxon>Alphaproteobacteria</taxon>
        <taxon>Hyphomicrobiales</taxon>
        <taxon>Devosiaceae</taxon>
        <taxon>Pelagibacterium</taxon>
    </lineage>
</organism>
<dbReference type="Proteomes" id="UP001369958">
    <property type="component" value="Chromosome"/>
</dbReference>
<dbReference type="EMBL" id="CP146275">
    <property type="protein sequence ID" value="WWT32857.1"/>
    <property type="molecule type" value="Genomic_DNA"/>
</dbReference>
<dbReference type="Pfam" id="PF13376">
    <property type="entry name" value="OmdA"/>
    <property type="match status" value="1"/>
</dbReference>
<gene>
    <name evidence="1" type="ORF">V6617_17920</name>
</gene>
<protein>
    <submittedName>
        <fullName evidence="1">YdeI/OmpD-associated family protein</fullName>
    </submittedName>
</protein>
<accession>A0ABZ2I6X2</accession>
<sequence>MPPVIPDPEKIRPFADFESFYGWLAQHGGAWDEVWVQFFKKGSGVETIGYEEAVRAGLCWGWIDGIKKKHDEKSYLLRFTPRRKKSIWSLINTRHAERLIEEGLMREPGLAQVEAAKADGRWDAAYSSGAEFTMPEDFVAAVRANPEALAVYETLNRANLYALMFRINGVKKAETRARNIEKFVAMLARGKRCIPMGERRRNAKI</sequence>
<proteinExistence type="predicted"/>
<dbReference type="RefSeq" id="WP_338608279.1">
    <property type="nucleotide sequence ID" value="NZ_CP146275.1"/>
</dbReference>
<evidence type="ECO:0000313" key="1">
    <source>
        <dbReference type="EMBL" id="WWT32857.1"/>
    </source>
</evidence>
<reference evidence="1 2" key="1">
    <citation type="submission" date="2024-02" db="EMBL/GenBank/DDBJ databases">
        <title>Complete genome sequence of Pelagibacterium nitratireducens ZH15.</title>
        <authorList>
            <person name="Zhao L.H."/>
        </authorList>
    </citation>
    <scope>NUCLEOTIDE SEQUENCE [LARGE SCALE GENOMIC DNA]</scope>
    <source>
        <strain evidence="1 2">ZH15</strain>
    </source>
</reference>
<keyword evidence="2" id="KW-1185">Reference proteome</keyword>
<name>A0ABZ2I6X2_9HYPH</name>